<evidence type="ECO:0000259" key="1">
    <source>
        <dbReference type="Pfam" id="PF21789"/>
    </source>
</evidence>
<reference evidence="2" key="1">
    <citation type="submission" date="2022-02" db="EMBL/GenBank/DDBJ databases">
        <authorList>
            <person name="King R."/>
        </authorList>
    </citation>
    <scope>NUCLEOTIDE SEQUENCE</scope>
</reference>
<protein>
    <recommendedName>
        <fullName evidence="1">Transposable element P transposase-like RNase H C-terminal domain-containing protein</fullName>
    </recommendedName>
</protein>
<feature type="domain" description="Transposable element P transposase-like RNase H C-terminal" evidence="1">
    <location>
        <begin position="45"/>
        <end position="79"/>
    </location>
</feature>
<reference evidence="2" key="2">
    <citation type="submission" date="2022-10" db="EMBL/GenBank/DDBJ databases">
        <authorList>
            <consortium name="ENA_rothamsted_submissions"/>
            <consortium name="culmorum"/>
            <person name="King R."/>
        </authorList>
    </citation>
    <scope>NUCLEOTIDE SEQUENCE</scope>
</reference>
<dbReference type="PANTHER" id="PTHR47577:SF2">
    <property type="entry name" value="THAP DOMAIN CONTAINING 9"/>
    <property type="match status" value="1"/>
</dbReference>
<gene>
    <name evidence="2" type="ORF">APHIGO_LOCUS8132</name>
</gene>
<proteinExistence type="predicted"/>
<dbReference type="InterPro" id="IPR048367">
    <property type="entry name" value="TNP-like_RNaseH_C"/>
</dbReference>
<evidence type="ECO:0000313" key="2">
    <source>
        <dbReference type="EMBL" id="CAH1731422.1"/>
    </source>
</evidence>
<dbReference type="PANTHER" id="PTHR47577">
    <property type="entry name" value="THAP DOMAIN-CONTAINING PROTEIN 6"/>
    <property type="match status" value="1"/>
</dbReference>
<organism evidence="2 3">
    <name type="scientific">Aphis gossypii</name>
    <name type="common">Cotton aphid</name>
    <dbReference type="NCBI Taxonomy" id="80765"/>
    <lineage>
        <taxon>Eukaryota</taxon>
        <taxon>Metazoa</taxon>
        <taxon>Ecdysozoa</taxon>
        <taxon>Arthropoda</taxon>
        <taxon>Hexapoda</taxon>
        <taxon>Insecta</taxon>
        <taxon>Pterygota</taxon>
        <taxon>Neoptera</taxon>
        <taxon>Paraneoptera</taxon>
        <taxon>Hemiptera</taxon>
        <taxon>Sternorrhyncha</taxon>
        <taxon>Aphidomorpha</taxon>
        <taxon>Aphidoidea</taxon>
        <taxon>Aphididae</taxon>
        <taxon>Aphidini</taxon>
        <taxon>Aphis</taxon>
        <taxon>Aphis</taxon>
    </lineage>
</organism>
<keyword evidence="3" id="KW-1185">Reference proteome</keyword>
<dbReference type="Pfam" id="PF21789">
    <property type="entry name" value="TNP-like_RNaseH_C"/>
    <property type="match status" value="1"/>
</dbReference>
<dbReference type="AlphaFoldDB" id="A0A9P0J8B6"/>
<dbReference type="Proteomes" id="UP001154329">
    <property type="component" value="Chromosome 3"/>
</dbReference>
<name>A0A9P0J8B6_APHGO</name>
<accession>A0A9P0J8B6</accession>
<dbReference type="EMBL" id="OU899036">
    <property type="protein sequence ID" value="CAH1731422.1"/>
    <property type="molecule type" value="Genomic_DNA"/>
</dbReference>
<sequence>MVNNKIKESEFLTKQTAEGLRVTIKSTLDLSKYLLDTGFHYVLTYKMNQDKLEQFFGIVRQATGPNDHPATPTFIQVYKILSAYSILKPPKSGNCTILETTTPKISLNDIKEVFNADQSLRFTKLQKLSSRIDEIVNSNMWEADDIFDHDYCKSSVKECIIYYICGYVSRKISNHTKCNNCKMAILKG</sequence>
<evidence type="ECO:0000313" key="3">
    <source>
        <dbReference type="Proteomes" id="UP001154329"/>
    </source>
</evidence>